<accession>A0A2N1MV74</accession>
<reference evidence="1 2" key="1">
    <citation type="submission" date="2016-04" db="EMBL/GenBank/DDBJ databases">
        <title>Genome analyses suggest a sexual origin of heterokaryosis in a supposedly ancient asexual fungus.</title>
        <authorList>
            <person name="Ropars J."/>
            <person name="Sedzielewska K."/>
            <person name="Noel J."/>
            <person name="Charron P."/>
            <person name="Farinelli L."/>
            <person name="Marton T."/>
            <person name="Kruger M."/>
            <person name="Pelin A."/>
            <person name="Brachmann A."/>
            <person name="Corradi N."/>
        </authorList>
    </citation>
    <scope>NUCLEOTIDE SEQUENCE [LARGE SCALE GENOMIC DNA]</scope>
    <source>
        <strain evidence="1 2">C2</strain>
    </source>
</reference>
<gene>
    <name evidence="1" type="ORF">RhiirC2_754885</name>
</gene>
<evidence type="ECO:0000313" key="2">
    <source>
        <dbReference type="Proteomes" id="UP000233469"/>
    </source>
</evidence>
<sequence>MALCLMFITFSIKVLETSQNVFVLNLNIESFKVALTLNSVLEIQIIFICAERTLFIKVLCATY</sequence>
<evidence type="ECO:0000313" key="1">
    <source>
        <dbReference type="EMBL" id="PKK65541.1"/>
    </source>
</evidence>
<proteinExistence type="predicted"/>
<protein>
    <submittedName>
        <fullName evidence="1">Uncharacterized protein</fullName>
    </submittedName>
</protein>
<organism evidence="1 2">
    <name type="scientific">Rhizophagus irregularis</name>
    <dbReference type="NCBI Taxonomy" id="588596"/>
    <lineage>
        <taxon>Eukaryota</taxon>
        <taxon>Fungi</taxon>
        <taxon>Fungi incertae sedis</taxon>
        <taxon>Mucoromycota</taxon>
        <taxon>Glomeromycotina</taxon>
        <taxon>Glomeromycetes</taxon>
        <taxon>Glomerales</taxon>
        <taxon>Glomeraceae</taxon>
        <taxon>Rhizophagus</taxon>
    </lineage>
</organism>
<dbReference type="Proteomes" id="UP000233469">
    <property type="component" value="Unassembled WGS sequence"/>
</dbReference>
<dbReference type="EMBL" id="LLXL01001245">
    <property type="protein sequence ID" value="PKK65541.1"/>
    <property type="molecule type" value="Genomic_DNA"/>
</dbReference>
<feature type="non-terminal residue" evidence="1">
    <location>
        <position position="63"/>
    </location>
</feature>
<comment type="caution">
    <text evidence="1">The sequence shown here is derived from an EMBL/GenBank/DDBJ whole genome shotgun (WGS) entry which is preliminary data.</text>
</comment>
<reference evidence="1 2" key="2">
    <citation type="submission" date="2017-10" db="EMBL/GenBank/DDBJ databases">
        <title>Extensive intraspecific genome diversity in a model arbuscular mycorrhizal fungus.</title>
        <authorList>
            <person name="Chen E.C.H."/>
            <person name="Morin E."/>
            <person name="Baudet D."/>
            <person name="Noel J."/>
            <person name="Ndikumana S."/>
            <person name="Charron P."/>
            <person name="St-Onge C."/>
            <person name="Giorgi J."/>
            <person name="Grigoriev I.V."/>
            <person name="Roux C."/>
            <person name="Martin F.M."/>
            <person name="Corradi N."/>
        </authorList>
    </citation>
    <scope>NUCLEOTIDE SEQUENCE [LARGE SCALE GENOMIC DNA]</scope>
    <source>
        <strain evidence="1 2">C2</strain>
    </source>
</reference>
<name>A0A2N1MV74_9GLOM</name>
<dbReference type="AlphaFoldDB" id="A0A2N1MV74"/>